<sequence>MSFQNYIMFYILVYTYTGMRKGELVALEWKDINLEEKSIRINKTNVLRRRQRNHPNG</sequence>
<dbReference type="AlphaFoldDB" id="A0A428MSM4"/>
<dbReference type="GO" id="GO:0003677">
    <property type="term" value="F:DNA binding"/>
    <property type="evidence" value="ECO:0007669"/>
    <property type="project" value="InterPro"/>
</dbReference>
<accession>A0A428MSM4</accession>
<dbReference type="GO" id="GO:0015074">
    <property type="term" value="P:DNA integration"/>
    <property type="evidence" value="ECO:0007669"/>
    <property type="project" value="InterPro"/>
</dbReference>
<dbReference type="Pfam" id="PF00589">
    <property type="entry name" value="Phage_integrase"/>
    <property type="match status" value="1"/>
</dbReference>
<proteinExistence type="predicted"/>
<dbReference type="InterPro" id="IPR011010">
    <property type="entry name" value="DNA_brk_join_enz"/>
</dbReference>
<evidence type="ECO:0000313" key="4">
    <source>
        <dbReference type="Proteomes" id="UP000275076"/>
    </source>
</evidence>
<dbReference type="OrthoDB" id="9803188at2"/>
<reference evidence="3 4" key="1">
    <citation type="submission" date="2018-10" db="EMBL/GenBank/DDBJ databases">
        <title>Draft genome sequence of Bacillus salarius IM0101, isolated from a hypersaline soil in Inner Mongolia, China.</title>
        <authorList>
            <person name="Yamprayoonswat W."/>
            <person name="Boonvisut S."/>
            <person name="Jumpathong W."/>
            <person name="Sittihan S."/>
            <person name="Ruangsuj P."/>
            <person name="Wanthongcharoen S."/>
            <person name="Thongpramul N."/>
            <person name="Pimmason S."/>
            <person name="Yu B."/>
            <person name="Yasawong M."/>
        </authorList>
    </citation>
    <scope>NUCLEOTIDE SEQUENCE [LARGE SCALE GENOMIC DNA]</scope>
    <source>
        <strain evidence="3 4">IM0101</strain>
    </source>
</reference>
<dbReference type="EMBL" id="RBVX01000091">
    <property type="protein sequence ID" value="RSL29141.1"/>
    <property type="molecule type" value="Genomic_DNA"/>
</dbReference>
<dbReference type="Gene3D" id="1.10.443.10">
    <property type="entry name" value="Intergrase catalytic core"/>
    <property type="match status" value="1"/>
</dbReference>
<evidence type="ECO:0000259" key="2">
    <source>
        <dbReference type="Pfam" id="PF00589"/>
    </source>
</evidence>
<dbReference type="InterPro" id="IPR002104">
    <property type="entry name" value="Integrase_catalytic"/>
</dbReference>
<keyword evidence="4" id="KW-1185">Reference proteome</keyword>
<evidence type="ECO:0000256" key="1">
    <source>
        <dbReference type="ARBA" id="ARBA00023172"/>
    </source>
</evidence>
<gene>
    <name evidence="3" type="ORF">D7Z54_32805</name>
</gene>
<dbReference type="GO" id="GO:0006310">
    <property type="term" value="P:DNA recombination"/>
    <property type="evidence" value="ECO:0007669"/>
    <property type="project" value="UniProtKB-KW"/>
</dbReference>
<name>A0A428MSM4_9BACI</name>
<keyword evidence="1" id="KW-0233">DNA recombination</keyword>
<dbReference type="Proteomes" id="UP000275076">
    <property type="component" value="Unassembled WGS sequence"/>
</dbReference>
<protein>
    <recommendedName>
        <fullName evidence="2">Tyr recombinase domain-containing protein</fullName>
    </recommendedName>
</protein>
<comment type="caution">
    <text evidence="3">The sequence shown here is derived from an EMBL/GenBank/DDBJ whole genome shotgun (WGS) entry which is preliminary data.</text>
</comment>
<organism evidence="3 4">
    <name type="scientific">Salibacterium salarium</name>
    <dbReference type="NCBI Taxonomy" id="284579"/>
    <lineage>
        <taxon>Bacteria</taxon>
        <taxon>Bacillati</taxon>
        <taxon>Bacillota</taxon>
        <taxon>Bacilli</taxon>
        <taxon>Bacillales</taxon>
        <taxon>Bacillaceae</taxon>
    </lineage>
</organism>
<dbReference type="InterPro" id="IPR013762">
    <property type="entry name" value="Integrase-like_cat_sf"/>
</dbReference>
<dbReference type="SUPFAM" id="SSF56349">
    <property type="entry name" value="DNA breaking-rejoining enzymes"/>
    <property type="match status" value="1"/>
</dbReference>
<feature type="domain" description="Tyr recombinase" evidence="2">
    <location>
        <begin position="10"/>
        <end position="55"/>
    </location>
</feature>
<evidence type="ECO:0000313" key="3">
    <source>
        <dbReference type="EMBL" id="RSL29141.1"/>
    </source>
</evidence>